<keyword evidence="3 12" id="KW-0596">Phosphopantetheine</keyword>
<evidence type="ECO:0000256" key="8">
    <source>
        <dbReference type="ARBA" id="ARBA00023098"/>
    </source>
</evidence>
<dbReference type="PANTHER" id="PTHR20863">
    <property type="entry name" value="ACYL CARRIER PROTEIN"/>
    <property type="match status" value="1"/>
</dbReference>
<dbReference type="Pfam" id="PF00550">
    <property type="entry name" value="PP-binding"/>
    <property type="match status" value="1"/>
</dbReference>
<dbReference type="GO" id="GO:0000035">
    <property type="term" value="F:acyl binding"/>
    <property type="evidence" value="ECO:0007669"/>
    <property type="project" value="TreeGrafter"/>
</dbReference>
<dbReference type="InterPro" id="IPR003231">
    <property type="entry name" value="ACP"/>
</dbReference>
<comment type="caution">
    <text evidence="14">The sequence shown here is derived from an EMBL/GenBank/DDBJ whole genome shotgun (WGS) entry which is preliminary data.</text>
</comment>
<feature type="domain" description="Carrier" evidence="13">
    <location>
        <begin position="109"/>
        <end position="184"/>
    </location>
</feature>
<evidence type="ECO:0000313" key="15">
    <source>
        <dbReference type="Proteomes" id="UP001459277"/>
    </source>
</evidence>
<organism evidence="14 15">
    <name type="scientific">Lithocarpus litseifolius</name>
    <dbReference type="NCBI Taxonomy" id="425828"/>
    <lineage>
        <taxon>Eukaryota</taxon>
        <taxon>Viridiplantae</taxon>
        <taxon>Streptophyta</taxon>
        <taxon>Embryophyta</taxon>
        <taxon>Tracheophyta</taxon>
        <taxon>Spermatophyta</taxon>
        <taxon>Magnoliopsida</taxon>
        <taxon>eudicotyledons</taxon>
        <taxon>Gunneridae</taxon>
        <taxon>Pentapetalae</taxon>
        <taxon>rosids</taxon>
        <taxon>fabids</taxon>
        <taxon>Fagales</taxon>
        <taxon>Fagaceae</taxon>
        <taxon>Lithocarpus</taxon>
    </lineage>
</organism>
<dbReference type="GO" id="GO:0005739">
    <property type="term" value="C:mitochondrion"/>
    <property type="evidence" value="ECO:0007669"/>
    <property type="project" value="UniProtKB-ARBA"/>
</dbReference>
<evidence type="ECO:0000256" key="11">
    <source>
        <dbReference type="ARBA" id="ARBA00063067"/>
    </source>
</evidence>
<dbReference type="NCBIfam" id="NF002148">
    <property type="entry name" value="PRK00982.1-2"/>
    <property type="match status" value="1"/>
</dbReference>
<dbReference type="PROSITE" id="PS50075">
    <property type="entry name" value="CARRIER"/>
    <property type="match status" value="1"/>
</dbReference>
<evidence type="ECO:0000256" key="7">
    <source>
        <dbReference type="ARBA" id="ARBA00022832"/>
    </source>
</evidence>
<evidence type="ECO:0000256" key="3">
    <source>
        <dbReference type="ARBA" id="ARBA00022450"/>
    </source>
</evidence>
<dbReference type="NCBIfam" id="TIGR00517">
    <property type="entry name" value="acyl_carrier"/>
    <property type="match status" value="1"/>
</dbReference>
<evidence type="ECO:0000256" key="5">
    <source>
        <dbReference type="ARBA" id="ARBA00022553"/>
    </source>
</evidence>
<keyword evidence="9 12" id="KW-0275">Fatty acid biosynthesis</keyword>
<sequence length="192" mass="21888">MHNLDVENLPNWFRFPNSFIDLCLGDKQLLFRYLYPLSNSICVPLLDIELYEFIHLAFSALLNMQSIRISILRHVRVSGSAESWLLAEKQNVLKRLSCQMCSSTVTCPDQIMDRVIGLVKKFDKIDASKVTETADFQKDLSLDSLDRVELVMAFEQEFSLDIPDEKADKLTCCADVAKYIVSGAEQKVVEES</sequence>
<keyword evidence="8" id="KW-0443">Lipid metabolism</keyword>
<comment type="similarity">
    <text evidence="2">Belongs to the acyl carrier protein (ACP) family.</text>
</comment>
<dbReference type="Proteomes" id="UP001459277">
    <property type="component" value="Unassembled WGS sequence"/>
</dbReference>
<dbReference type="InterPro" id="IPR009081">
    <property type="entry name" value="PP-bd_ACP"/>
</dbReference>
<evidence type="ECO:0000256" key="6">
    <source>
        <dbReference type="ARBA" id="ARBA00022660"/>
    </source>
</evidence>
<evidence type="ECO:0000259" key="13">
    <source>
        <dbReference type="PROSITE" id="PS50075"/>
    </source>
</evidence>
<dbReference type="EMBL" id="JAZDWU010000002">
    <property type="protein sequence ID" value="KAL0012095.1"/>
    <property type="molecule type" value="Genomic_DNA"/>
</dbReference>
<keyword evidence="6" id="KW-0249">Electron transport</keyword>
<keyword evidence="6" id="KW-0813">Transport</keyword>
<accession>A0AAW2DRZ9</accession>
<evidence type="ECO:0000256" key="12">
    <source>
        <dbReference type="RuleBase" id="RU000722"/>
    </source>
</evidence>
<keyword evidence="5" id="KW-0597">Phosphoprotein</keyword>
<evidence type="ECO:0000313" key="14">
    <source>
        <dbReference type="EMBL" id="KAL0012095.1"/>
    </source>
</evidence>
<evidence type="ECO:0000256" key="2">
    <source>
        <dbReference type="ARBA" id="ARBA00010930"/>
    </source>
</evidence>
<dbReference type="FunFam" id="1.10.1200.10:FF:000003">
    <property type="entry name" value="Acyl carrier protein"/>
    <property type="match status" value="1"/>
</dbReference>
<dbReference type="AlphaFoldDB" id="A0AAW2DRZ9"/>
<comment type="subunit">
    <text evidence="11">Complex I is composed of at least 49 different subunits.</text>
</comment>
<dbReference type="InterPro" id="IPR036736">
    <property type="entry name" value="ACP-like_sf"/>
</dbReference>
<comment type="pathway">
    <text evidence="1">Lipid metabolism; fatty acid biosynthesis.</text>
</comment>
<evidence type="ECO:0000256" key="1">
    <source>
        <dbReference type="ARBA" id="ARBA00005194"/>
    </source>
</evidence>
<comment type="function">
    <text evidence="10">Carrier of the growing fatty acid chain in fatty acid biosynthesis. May be involved in the synthesis of short and medium chain fatty acids. Accessory and non-catalytic subunit of the mitochondrial membrane respiratory chain NADH dehydrogenase (Complex I), which functions in the transfer of electrons from NADH to the respiratory chain.</text>
</comment>
<protein>
    <recommendedName>
        <fullName evidence="12">Acyl carrier protein</fullName>
    </recommendedName>
</protein>
<evidence type="ECO:0000256" key="9">
    <source>
        <dbReference type="ARBA" id="ARBA00023160"/>
    </source>
</evidence>
<keyword evidence="4 12" id="KW-0444">Lipid biosynthesis</keyword>
<keyword evidence="6" id="KW-0679">Respiratory chain</keyword>
<keyword evidence="15" id="KW-1185">Reference proteome</keyword>
<dbReference type="SUPFAM" id="SSF47336">
    <property type="entry name" value="ACP-like"/>
    <property type="match status" value="1"/>
</dbReference>
<dbReference type="HAMAP" id="MF_01217">
    <property type="entry name" value="Acyl_carrier"/>
    <property type="match status" value="1"/>
</dbReference>
<dbReference type="PANTHER" id="PTHR20863:SF60">
    <property type="entry name" value="ACYL CARRIER PROTEIN 3, MITOCHONDRIAL"/>
    <property type="match status" value="1"/>
</dbReference>
<dbReference type="GO" id="GO:0000036">
    <property type="term" value="F:acyl carrier activity"/>
    <property type="evidence" value="ECO:0007669"/>
    <property type="project" value="TreeGrafter"/>
</dbReference>
<keyword evidence="7" id="KW-0276">Fatty acid metabolism</keyword>
<gene>
    <name evidence="14" type="ORF">SO802_007203</name>
</gene>
<dbReference type="Gene3D" id="1.10.1200.10">
    <property type="entry name" value="ACP-like"/>
    <property type="match status" value="1"/>
</dbReference>
<reference evidence="14 15" key="1">
    <citation type="submission" date="2024-01" db="EMBL/GenBank/DDBJ databases">
        <title>A telomere-to-telomere, gap-free genome of sweet tea (Lithocarpus litseifolius).</title>
        <authorList>
            <person name="Zhou J."/>
        </authorList>
    </citation>
    <scope>NUCLEOTIDE SEQUENCE [LARGE SCALE GENOMIC DNA]</scope>
    <source>
        <strain evidence="14">Zhou-2022a</strain>
        <tissue evidence="14">Leaf</tissue>
    </source>
</reference>
<name>A0AAW2DRZ9_9ROSI</name>
<evidence type="ECO:0000256" key="10">
    <source>
        <dbReference type="ARBA" id="ARBA00057783"/>
    </source>
</evidence>
<proteinExistence type="inferred from homology"/>
<evidence type="ECO:0000256" key="4">
    <source>
        <dbReference type="ARBA" id="ARBA00022516"/>
    </source>
</evidence>